<accession>A0A0D9YRK2</accession>
<evidence type="ECO:0000313" key="2">
    <source>
        <dbReference type="EnsemblPlants" id="OGLUM02G14920.2"/>
    </source>
</evidence>
<sequence length="65" mass="7644">MREERVQGTGSRRGKEEKGKQKQNWGFSRIPQIHLKFVFLLCKVGLSKELRYLMTLIGMGRELHL</sequence>
<name>A0A0D9YRK2_9ORYZ</name>
<dbReference type="EnsemblPlants" id="OGLUM02G14920.2">
    <property type="protein sequence ID" value="OGLUM02G14920.2"/>
    <property type="gene ID" value="OGLUM02G14920"/>
</dbReference>
<proteinExistence type="predicted"/>
<feature type="region of interest" description="Disordered" evidence="1">
    <location>
        <begin position="1"/>
        <end position="23"/>
    </location>
</feature>
<evidence type="ECO:0000313" key="3">
    <source>
        <dbReference type="Proteomes" id="UP000026961"/>
    </source>
</evidence>
<reference evidence="2" key="1">
    <citation type="submission" date="2015-04" db="UniProtKB">
        <authorList>
            <consortium name="EnsemblPlants"/>
        </authorList>
    </citation>
    <scope>IDENTIFICATION</scope>
</reference>
<keyword evidence="3" id="KW-1185">Reference proteome</keyword>
<dbReference type="Gramene" id="OGLUM02G14920.2">
    <property type="protein sequence ID" value="OGLUM02G14920.2"/>
    <property type="gene ID" value="OGLUM02G14920"/>
</dbReference>
<reference evidence="2" key="2">
    <citation type="submission" date="2018-05" db="EMBL/GenBank/DDBJ databases">
        <title>OgluRS3 (Oryza glumaepatula Reference Sequence Version 3).</title>
        <authorList>
            <person name="Zhang J."/>
            <person name="Kudrna D."/>
            <person name="Lee S."/>
            <person name="Talag J."/>
            <person name="Welchert J."/>
            <person name="Wing R.A."/>
        </authorList>
    </citation>
    <scope>NUCLEOTIDE SEQUENCE [LARGE SCALE GENOMIC DNA]</scope>
</reference>
<organism evidence="2">
    <name type="scientific">Oryza glumipatula</name>
    <dbReference type="NCBI Taxonomy" id="40148"/>
    <lineage>
        <taxon>Eukaryota</taxon>
        <taxon>Viridiplantae</taxon>
        <taxon>Streptophyta</taxon>
        <taxon>Embryophyta</taxon>
        <taxon>Tracheophyta</taxon>
        <taxon>Spermatophyta</taxon>
        <taxon>Magnoliopsida</taxon>
        <taxon>Liliopsida</taxon>
        <taxon>Poales</taxon>
        <taxon>Poaceae</taxon>
        <taxon>BOP clade</taxon>
        <taxon>Oryzoideae</taxon>
        <taxon>Oryzeae</taxon>
        <taxon>Oryzinae</taxon>
        <taxon>Oryza</taxon>
    </lineage>
</organism>
<dbReference type="Proteomes" id="UP000026961">
    <property type="component" value="Chromosome 2"/>
</dbReference>
<evidence type="ECO:0000256" key="1">
    <source>
        <dbReference type="SAM" id="MobiDB-lite"/>
    </source>
</evidence>
<protein>
    <submittedName>
        <fullName evidence="2">Uncharacterized protein</fullName>
    </submittedName>
</protein>
<dbReference type="HOGENOM" id="CLU_2853374_0_0_1"/>
<dbReference type="AlphaFoldDB" id="A0A0D9YRK2"/>